<evidence type="ECO:0008006" key="4">
    <source>
        <dbReference type="Google" id="ProtNLM"/>
    </source>
</evidence>
<dbReference type="Gene3D" id="3.40.50.1820">
    <property type="entry name" value="alpha/beta hydrolase"/>
    <property type="match status" value="1"/>
</dbReference>
<dbReference type="AlphaFoldDB" id="A0A7U3VQN2"/>
<dbReference type="InterPro" id="IPR029058">
    <property type="entry name" value="AB_hydrolase_fold"/>
</dbReference>
<organism evidence="2 3">
    <name type="scientific">Actinacidiphila reveromycinica</name>
    <dbReference type="NCBI Taxonomy" id="659352"/>
    <lineage>
        <taxon>Bacteria</taxon>
        <taxon>Bacillati</taxon>
        <taxon>Actinomycetota</taxon>
        <taxon>Actinomycetes</taxon>
        <taxon>Kitasatosporales</taxon>
        <taxon>Streptomycetaceae</taxon>
        <taxon>Actinacidiphila</taxon>
    </lineage>
</organism>
<dbReference type="InterPro" id="IPR050261">
    <property type="entry name" value="FrsA_esterase"/>
</dbReference>
<dbReference type="RefSeq" id="WP_202235846.1">
    <property type="nucleotide sequence ID" value="NZ_AP018365.1"/>
</dbReference>
<dbReference type="Proteomes" id="UP000595703">
    <property type="component" value="Chromosome"/>
</dbReference>
<gene>
    <name evidence="2" type="ORF">RVR_6622</name>
</gene>
<dbReference type="SUPFAM" id="SSF53474">
    <property type="entry name" value="alpha/beta-Hydrolases"/>
    <property type="match status" value="1"/>
</dbReference>
<reference evidence="2 3" key="4">
    <citation type="journal article" date="2020" name="Sci. Rep.">
        <title>beta-carboline chemical signals induce reveromycin production through a LuxR family regulator in Streptomyces sp. SN-593.</title>
        <authorList>
            <person name="Panthee S."/>
            <person name="Kito N."/>
            <person name="Hayashi T."/>
            <person name="Shimizu T."/>
            <person name="Ishikawa J."/>
            <person name="Hamamoto H."/>
            <person name="Osada H."/>
            <person name="Takahashi S."/>
        </authorList>
    </citation>
    <scope>NUCLEOTIDE SEQUENCE [LARGE SCALE GENOMIC DNA]</scope>
    <source>
        <strain evidence="2 3">SN-593</strain>
    </source>
</reference>
<dbReference type="Gene3D" id="1.20.1440.110">
    <property type="entry name" value="acylaminoacyl peptidase"/>
    <property type="match status" value="1"/>
</dbReference>
<reference evidence="2 3" key="2">
    <citation type="journal article" date="2011" name="J. Antibiot.">
        <title>Furaquinocins I and J: novel polyketide isoprenoid hybrid compounds from Streptomyces reveromyceticus SN-593.</title>
        <authorList>
            <person name="Panthee S."/>
            <person name="Takahashi S."/>
            <person name="Takagi H."/>
            <person name="Nogawa T."/>
            <person name="Oowada E."/>
            <person name="Uramoto M."/>
            <person name="Osada H."/>
        </authorList>
    </citation>
    <scope>NUCLEOTIDE SEQUENCE [LARGE SCALE GENOMIC DNA]</scope>
    <source>
        <strain evidence="2 3">SN-593</strain>
    </source>
</reference>
<sequence length="418" mass="46050">MITENSGTAVRADETVFMSTAGLPRRFRSNFDFQLALALGSADHGGAAVGECYATAARIEDGDLAGWHRAWSETARRVQETGSRCLAEGHHVSAGEAFLRASTYWRAAGMFLGRADASRIPTWEKNRECFRTGLRLTGVPFEEVRVPYENGKFLPGYFLTPDGPSRPRATAVVIGGGDMTAEELYFFTAAAAVRRGYNAFVVELPGQRGAYYSDPDLTFRPDLDVQMGYVVDYALSRADVDPERLSLTGYSMGGLFVPRAVAREKRIKAAVASTLTPSFRPSILSLIGLKEDESYADIDDLDSRVDLSSPMASLLLGDVRERFGMLDRPLRDYLDYLGEFDIWGLEDQITCPLLNIGGAGEGSLASERRAFYERLSCVKAERFIAESEGGEAHCAANNRVLANQIEFDFLDDVFARNR</sequence>
<comment type="similarity">
    <text evidence="1">Belongs to the AB hydrolase superfamily.</text>
</comment>
<protein>
    <recommendedName>
        <fullName evidence="4">Dipeptidyl aminopeptidase</fullName>
    </recommendedName>
</protein>
<dbReference type="EMBL" id="AP018365">
    <property type="protein sequence ID" value="BBA99829.1"/>
    <property type="molecule type" value="Genomic_DNA"/>
</dbReference>
<dbReference type="KEGG" id="arev:RVR_6622"/>
<evidence type="ECO:0000256" key="1">
    <source>
        <dbReference type="ARBA" id="ARBA00008645"/>
    </source>
</evidence>
<evidence type="ECO:0000313" key="2">
    <source>
        <dbReference type="EMBL" id="BBA99829.1"/>
    </source>
</evidence>
<dbReference type="PANTHER" id="PTHR22946:SF12">
    <property type="entry name" value="CONIDIAL PIGMENT BIOSYNTHESIS PROTEIN AYG1 (AFU_ORTHOLOGUE AFUA_2G17550)"/>
    <property type="match status" value="1"/>
</dbReference>
<keyword evidence="3" id="KW-1185">Reference proteome</keyword>
<accession>A0A7U3VQN2</accession>
<reference evidence="2 3" key="1">
    <citation type="journal article" date="2010" name="J. Bacteriol.">
        <title>Biochemical characterization of a novel indole prenyltransferase from Streptomyces sp. SN-593.</title>
        <authorList>
            <person name="Takahashi S."/>
            <person name="Takagi H."/>
            <person name="Toyoda A."/>
            <person name="Uramoto M."/>
            <person name="Nogawa T."/>
            <person name="Ueki M."/>
            <person name="Sakaki Y."/>
            <person name="Osada H."/>
        </authorList>
    </citation>
    <scope>NUCLEOTIDE SEQUENCE [LARGE SCALE GENOMIC DNA]</scope>
    <source>
        <strain evidence="2 3">SN-593</strain>
    </source>
</reference>
<proteinExistence type="inferred from homology"/>
<evidence type="ECO:0000313" key="3">
    <source>
        <dbReference type="Proteomes" id="UP000595703"/>
    </source>
</evidence>
<dbReference type="PANTHER" id="PTHR22946">
    <property type="entry name" value="DIENELACTONE HYDROLASE DOMAIN-CONTAINING PROTEIN-RELATED"/>
    <property type="match status" value="1"/>
</dbReference>
<reference evidence="2 3" key="3">
    <citation type="journal article" date="2011" name="Nat. Chem. Biol.">
        <title>Reveromycin A biosynthesis uses RevG and RevJ for stereospecific spiroacetal formation.</title>
        <authorList>
            <person name="Takahashi S."/>
            <person name="Toyoda A."/>
            <person name="Sekiyama Y."/>
            <person name="Takagi H."/>
            <person name="Nogawa T."/>
            <person name="Uramoto M."/>
            <person name="Suzuki R."/>
            <person name="Koshino H."/>
            <person name="Kumano T."/>
            <person name="Panthee S."/>
            <person name="Dairi T."/>
            <person name="Ishikawa J."/>
            <person name="Ikeda H."/>
            <person name="Sakaki Y."/>
            <person name="Osada H."/>
        </authorList>
    </citation>
    <scope>NUCLEOTIDE SEQUENCE [LARGE SCALE GENOMIC DNA]</scope>
    <source>
        <strain evidence="2 3">SN-593</strain>
    </source>
</reference>
<name>A0A7U3VQN2_9ACTN</name>